<dbReference type="KEGG" id="cci:CC1G_13247"/>
<dbReference type="InParanoid" id="A8PI45"/>
<dbReference type="EMBL" id="AACS02000022">
    <property type="protein sequence ID" value="EAU80300.1"/>
    <property type="molecule type" value="Genomic_DNA"/>
</dbReference>
<gene>
    <name evidence="1" type="ORF">CC1G_13247</name>
</gene>
<organism evidence="1 2">
    <name type="scientific">Coprinopsis cinerea (strain Okayama-7 / 130 / ATCC MYA-4618 / FGSC 9003)</name>
    <name type="common">Inky cap fungus</name>
    <name type="synonym">Hormographiella aspergillata</name>
    <dbReference type="NCBI Taxonomy" id="240176"/>
    <lineage>
        <taxon>Eukaryota</taxon>
        <taxon>Fungi</taxon>
        <taxon>Dikarya</taxon>
        <taxon>Basidiomycota</taxon>
        <taxon>Agaricomycotina</taxon>
        <taxon>Agaricomycetes</taxon>
        <taxon>Agaricomycetidae</taxon>
        <taxon>Agaricales</taxon>
        <taxon>Agaricineae</taxon>
        <taxon>Psathyrellaceae</taxon>
        <taxon>Coprinopsis</taxon>
    </lineage>
</organism>
<evidence type="ECO:0000313" key="1">
    <source>
        <dbReference type="EMBL" id="EAU80300.1"/>
    </source>
</evidence>
<proteinExistence type="predicted"/>
<accession>A8PI45</accession>
<sequence length="71" mass="7620">MSESPSPDDALSTLFNSPFNSYLHTTYALSPCEIAPINTLLTSQLAWLDGEIKNAWAALESKLGSSFNGIA</sequence>
<comment type="caution">
    <text evidence="1">The sequence shown here is derived from an EMBL/GenBank/DDBJ whole genome shotgun (WGS) entry which is preliminary data.</text>
</comment>
<keyword evidence="2" id="KW-1185">Reference proteome</keyword>
<protein>
    <submittedName>
        <fullName evidence="1">Uncharacterized protein</fullName>
    </submittedName>
</protein>
<dbReference type="VEuPathDB" id="FungiDB:CC1G_13247"/>
<dbReference type="AlphaFoldDB" id="A8PI45"/>
<dbReference type="RefSeq" id="XP_001841515.1">
    <property type="nucleotide sequence ID" value="XM_001841463.1"/>
</dbReference>
<name>A8PI45_COPC7</name>
<evidence type="ECO:0000313" key="2">
    <source>
        <dbReference type="Proteomes" id="UP000001861"/>
    </source>
</evidence>
<dbReference type="Proteomes" id="UP000001861">
    <property type="component" value="Unassembled WGS sequence"/>
</dbReference>
<dbReference type="GeneID" id="6018222"/>
<reference evidence="1 2" key="1">
    <citation type="journal article" date="2010" name="Proc. Natl. Acad. Sci. U.S.A.">
        <title>Insights into evolution of multicellular fungi from the assembled chromosomes of the mushroom Coprinopsis cinerea (Coprinus cinereus).</title>
        <authorList>
            <person name="Stajich J.E."/>
            <person name="Wilke S.K."/>
            <person name="Ahren D."/>
            <person name="Au C.H."/>
            <person name="Birren B.W."/>
            <person name="Borodovsky M."/>
            <person name="Burns C."/>
            <person name="Canback B."/>
            <person name="Casselton L.A."/>
            <person name="Cheng C.K."/>
            <person name="Deng J."/>
            <person name="Dietrich F.S."/>
            <person name="Fargo D.C."/>
            <person name="Farman M.L."/>
            <person name="Gathman A.C."/>
            <person name="Goldberg J."/>
            <person name="Guigo R."/>
            <person name="Hoegger P.J."/>
            <person name="Hooker J.B."/>
            <person name="Huggins A."/>
            <person name="James T.Y."/>
            <person name="Kamada T."/>
            <person name="Kilaru S."/>
            <person name="Kodira C."/>
            <person name="Kues U."/>
            <person name="Kupfer D."/>
            <person name="Kwan H.S."/>
            <person name="Lomsadze A."/>
            <person name="Li W."/>
            <person name="Lilly W.W."/>
            <person name="Ma L.J."/>
            <person name="Mackey A.J."/>
            <person name="Manning G."/>
            <person name="Martin F."/>
            <person name="Muraguchi H."/>
            <person name="Natvig D.O."/>
            <person name="Palmerini H."/>
            <person name="Ramesh M.A."/>
            <person name="Rehmeyer C.J."/>
            <person name="Roe B.A."/>
            <person name="Shenoy N."/>
            <person name="Stanke M."/>
            <person name="Ter-Hovhannisyan V."/>
            <person name="Tunlid A."/>
            <person name="Velagapudi R."/>
            <person name="Vision T.J."/>
            <person name="Zeng Q."/>
            <person name="Zolan M.E."/>
            <person name="Pukkila P.J."/>
        </authorList>
    </citation>
    <scope>NUCLEOTIDE SEQUENCE [LARGE SCALE GENOMIC DNA]</scope>
    <source>
        <strain evidence="2">Okayama-7 / 130 / ATCC MYA-4618 / FGSC 9003</strain>
    </source>
</reference>